<evidence type="ECO:0000313" key="2">
    <source>
        <dbReference type="Proteomes" id="UP000002195"/>
    </source>
</evidence>
<keyword evidence="2" id="KW-1185">Reference proteome</keyword>
<protein>
    <submittedName>
        <fullName evidence="1">Uncharacterized protein</fullName>
    </submittedName>
</protein>
<evidence type="ECO:0000313" key="1">
    <source>
        <dbReference type="EMBL" id="EAL72854.1"/>
    </source>
</evidence>
<dbReference type="InParanoid" id="Q55CL8"/>
<name>Q55CL8_DICDI</name>
<reference evidence="1 2" key="1">
    <citation type="journal article" date="2005" name="Nature">
        <title>The genome of the social amoeba Dictyostelium discoideum.</title>
        <authorList>
            <consortium name="The Dictyostelium discoideum Sequencing Consortium"/>
            <person name="Eichinger L."/>
            <person name="Pachebat J.A."/>
            <person name="Glockner G."/>
            <person name="Rajandream M.A."/>
            <person name="Sucgang R."/>
            <person name="Berriman M."/>
            <person name="Song J."/>
            <person name="Olsen R."/>
            <person name="Szafranski K."/>
            <person name="Xu Q."/>
            <person name="Tunggal B."/>
            <person name="Kummerfeld S."/>
            <person name="Madera M."/>
            <person name="Konfortov B.A."/>
            <person name="Rivero F."/>
            <person name="Bankier A.T."/>
            <person name="Lehmann R."/>
            <person name="Hamlin N."/>
            <person name="Davies R."/>
            <person name="Gaudet P."/>
            <person name="Fey P."/>
            <person name="Pilcher K."/>
            <person name="Chen G."/>
            <person name="Saunders D."/>
            <person name="Sodergren E."/>
            <person name="Davis P."/>
            <person name="Kerhornou A."/>
            <person name="Nie X."/>
            <person name="Hall N."/>
            <person name="Anjard C."/>
            <person name="Hemphill L."/>
            <person name="Bason N."/>
            <person name="Farbrother P."/>
            <person name="Desany B."/>
            <person name="Just E."/>
            <person name="Morio T."/>
            <person name="Rost R."/>
            <person name="Churcher C."/>
            <person name="Cooper J."/>
            <person name="Haydock S."/>
            <person name="van Driessche N."/>
            <person name="Cronin A."/>
            <person name="Goodhead I."/>
            <person name="Muzny D."/>
            <person name="Mourier T."/>
            <person name="Pain A."/>
            <person name="Lu M."/>
            <person name="Harper D."/>
            <person name="Lindsay R."/>
            <person name="Hauser H."/>
            <person name="James K."/>
            <person name="Quiles M."/>
            <person name="Madan Babu M."/>
            <person name="Saito T."/>
            <person name="Buchrieser C."/>
            <person name="Wardroper A."/>
            <person name="Felder M."/>
            <person name="Thangavelu M."/>
            <person name="Johnson D."/>
            <person name="Knights A."/>
            <person name="Loulseged H."/>
            <person name="Mungall K."/>
            <person name="Oliver K."/>
            <person name="Price C."/>
            <person name="Quail M.A."/>
            <person name="Urushihara H."/>
            <person name="Hernandez J."/>
            <person name="Rabbinowitsch E."/>
            <person name="Steffen D."/>
            <person name="Sanders M."/>
            <person name="Ma J."/>
            <person name="Kohara Y."/>
            <person name="Sharp S."/>
            <person name="Simmonds M."/>
            <person name="Spiegler S."/>
            <person name="Tivey A."/>
            <person name="Sugano S."/>
            <person name="White B."/>
            <person name="Walker D."/>
            <person name="Woodward J."/>
            <person name="Winckler T."/>
            <person name="Tanaka Y."/>
            <person name="Shaulsky G."/>
            <person name="Schleicher M."/>
            <person name="Weinstock G."/>
            <person name="Rosenthal A."/>
            <person name="Cox E.C."/>
            <person name="Chisholm R.L."/>
            <person name="Gibbs R."/>
            <person name="Loomis W.F."/>
            <person name="Platzer M."/>
            <person name="Kay R.R."/>
            <person name="Williams J."/>
            <person name="Dear P.H."/>
            <person name="Noegel A.A."/>
            <person name="Barrell B."/>
            <person name="Kuspa A."/>
        </authorList>
    </citation>
    <scope>NUCLEOTIDE SEQUENCE [LARGE SCALE GENOMIC DNA]</scope>
    <source>
        <strain evidence="1 2">AX4</strain>
    </source>
</reference>
<dbReference type="AlphaFoldDB" id="Q55CL8"/>
<dbReference type="KEGG" id="ddi:DDB_G0271008"/>
<dbReference type="RefSeq" id="XP_646463.1">
    <property type="nucleotide sequence ID" value="XM_641371.1"/>
</dbReference>
<organism evidence="1 2">
    <name type="scientific">Dictyostelium discoideum</name>
    <name type="common">Social amoeba</name>
    <dbReference type="NCBI Taxonomy" id="44689"/>
    <lineage>
        <taxon>Eukaryota</taxon>
        <taxon>Amoebozoa</taxon>
        <taxon>Evosea</taxon>
        <taxon>Eumycetozoa</taxon>
        <taxon>Dictyostelia</taxon>
        <taxon>Dictyosteliales</taxon>
        <taxon>Dictyosteliaceae</taxon>
        <taxon>Dictyostelium</taxon>
    </lineage>
</organism>
<dbReference type="Proteomes" id="UP000002195">
    <property type="component" value="Unassembled WGS sequence"/>
</dbReference>
<dbReference type="PaxDb" id="44689-DDB0216731"/>
<sequence length="148" mass="16522">MSEILNFDGSGKKCNLPLIPQTLDNGSQSVFLLAQLMQNNVVISSYNHTFPKGTGSSFFSDSNKVSVYNSGENFHVEYKKVKGYSGVFYNEDCTSKDQIPTSSDILRYYDGGFVIMGSTHSYKYKLNLNSYLLLGITLPMNHCNIDNV</sequence>
<gene>
    <name evidence="1" type="ORF">DDB_G0271008</name>
</gene>
<dbReference type="EMBL" id="AAFI02000005">
    <property type="protein sequence ID" value="EAL72854.1"/>
    <property type="molecule type" value="Genomic_DNA"/>
</dbReference>
<dbReference type="HOGENOM" id="CLU_1889660_0_0_1"/>
<dbReference type="GeneID" id="8617424"/>
<accession>Q55CL8</accession>
<proteinExistence type="predicted"/>
<comment type="caution">
    <text evidence="1">The sequence shown here is derived from an EMBL/GenBank/DDBJ whole genome shotgun (WGS) entry which is preliminary data.</text>
</comment>
<dbReference type="VEuPathDB" id="AmoebaDB:DDB_G0271008"/>